<reference evidence="1" key="1">
    <citation type="submission" date="2021-06" db="EMBL/GenBank/DDBJ databases">
        <authorList>
            <person name="Kallberg Y."/>
            <person name="Tangrot J."/>
            <person name="Rosling A."/>
        </authorList>
    </citation>
    <scope>NUCLEOTIDE SEQUENCE</scope>
    <source>
        <strain evidence="1">AU212A</strain>
    </source>
</reference>
<dbReference type="EMBL" id="CAJVPM010000945">
    <property type="protein sequence ID" value="CAG8455779.1"/>
    <property type="molecule type" value="Genomic_DNA"/>
</dbReference>
<feature type="non-terminal residue" evidence="1">
    <location>
        <position position="1"/>
    </location>
</feature>
<dbReference type="Proteomes" id="UP000789860">
    <property type="component" value="Unassembled WGS sequence"/>
</dbReference>
<sequence>DDELKFVWDKVKKDLEGFVNSYVLLCINICKDVYFQNSSYICGDERLGPKKLLEDFSFLTKSGELILSNVSLSVGIKLDHFSSEFGKYLSPIHIPYNQRALPPSNLNIKDTENFPYNYHMYEVIKSFIVLAGLIRG</sequence>
<comment type="caution">
    <text evidence="1">The sequence shown here is derived from an EMBL/GenBank/DDBJ whole genome shotgun (WGS) entry which is preliminary data.</text>
</comment>
<evidence type="ECO:0000313" key="2">
    <source>
        <dbReference type="Proteomes" id="UP000789860"/>
    </source>
</evidence>
<keyword evidence="2" id="KW-1185">Reference proteome</keyword>
<name>A0ACA9K6J1_9GLOM</name>
<accession>A0ACA9K6J1</accession>
<gene>
    <name evidence="1" type="ORF">SCALOS_LOCUS1394</name>
</gene>
<organism evidence="1 2">
    <name type="scientific">Scutellospora calospora</name>
    <dbReference type="NCBI Taxonomy" id="85575"/>
    <lineage>
        <taxon>Eukaryota</taxon>
        <taxon>Fungi</taxon>
        <taxon>Fungi incertae sedis</taxon>
        <taxon>Mucoromycota</taxon>
        <taxon>Glomeromycotina</taxon>
        <taxon>Glomeromycetes</taxon>
        <taxon>Diversisporales</taxon>
        <taxon>Gigasporaceae</taxon>
        <taxon>Scutellospora</taxon>
    </lineage>
</organism>
<evidence type="ECO:0000313" key="1">
    <source>
        <dbReference type="EMBL" id="CAG8455779.1"/>
    </source>
</evidence>
<proteinExistence type="predicted"/>
<protein>
    <submittedName>
        <fullName evidence="1">3009_t:CDS:1</fullName>
    </submittedName>
</protein>